<reference evidence="1 2" key="1">
    <citation type="submission" date="2020-08" db="EMBL/GenBank/DDBJ databases">
        <title>Genomic Encyclopedia of Type Strains, Phase IV (KMG-IV): sequencing the most valuable type-strain genomes for metagenomic binning, comparative biology and taxonomic classification.</title>
        <authorList>
            <person name="Goeker M."/>
        </authorList>
    </citation>
    <scope>NUCLEOTIDE SEQUENCE [LARGE SCALE GENOMIC DNA]</scope>
    <source>
        <strain evidence="1 2">DSM 2461</strain>
    </source>
</reference>
<protein>
    <submittedName>
        <fullName evidence="1">Uncharacterized protein</fullName>
    </submittedName>
</protein>
<dbReference type="Proteomes" id="UP000587760">
    <property type="component" value="Unassembled WGS sequence"/>
</dbReference>
<sequence>MIRYLKFCIITDGQGEVVTFFTYYYHTQSWWDGWRGYALPRIVEHNGKGVWLVNDLLRYQKPIK</sequence>
<dbReference type="EMBL" id="JACHGJ010000002">
    <property type="protein sequence ID" value="MBB6479892.1"/>
    <property type="molecule type" value="Genomic_DNA"/>
</dbReference>
<evidence type="ECO:0000313" key="2">
    <source>
        <dbReference type="Proteomes" id="UP000587760"/>
    </source>
</evidence>
<dbReference type="RefSeq" id="WP_184745528.1">
    <property type="nucleotide sequence ID" value="NZ_JACHGJ010000002.1"/>
</dbReference>
<dbReference type="AlphaFoldDB" id="A0A841RBW0"/>
<name>A0A841RBW0_9SPIO</name>
<organism evidence="1 2">
    <name type="scientific">Spirochaeta isovalerica</name>
    <dbReference type="NCBI Taxonomy" id="150"/>
    <lineage>
        <taxon>Bacteria</taxon>
        <taxon>Pseudomonadati</taxon>
        <taxon>Spirochaetota</taxon>
        <taxon>Spirochaetia</taxon>
        <taxon>Spirochaetales</taxon>
        <taxon>Spirochaetaceae</taxon>
        <taxon>Spirochaeta</taxon>
    </lineage>
</organism>
<gene>
    <name evidence="1" type="ORF">HNR50_001550</name>
</gene>
<proteinExistence type="predicted"/>
<keyword evidence="2" id="KW-1185">Reference proteome</keyword>
<accession>A0A841RBW0</accession>
<comment type="caution">
    <text evidence="1">The sequence shown here is derived from an EMBL/GenBank/DDBJ whole genome shotgun (WGS) entry which is preliminary data.</text>
</comment>
<evidence type="ECO:0000313" key="1">
    <source>
        <dbReference type="EMBL" id="MBB6479892.1"/>
    </source>
</evidence>